<dbReference type="AlphaFoldDB" id="A0A5J5I5Q4"/>
<accession>A0A5J5I5Q4</accession>
<sequence length="39" mass="4001">MEREDNVIDLGTASIETKGPGGNAGDVGLNQILTGLTED</sequence>
<dbReference type="Proteomes" id="UP000326364">
    <property type="component" value="Unassembled WGS sequence"/>
</dbReference>
<comment type="caution">
    <text evidence="3">The sequence shown here is derived from an EMBL/GenBank/DDBJ whole genome shotgun (WGS) entry which is preliminary data.</text>
</comment>
<reference evidence="4 5" key="1">
    <citation type="submission" date="2019-09" db="EMBL/GenBank/DDBJ databases">
        <authorList>
            <person name="Feng G."/>
        </authorList>
    </citation>
    <scope>NUCLEOTIDE SEQUENCE [LARGE SCALE GENOMIC DNA]</scope>
    <source>
        <strain evidence="3 4">KACC 19283</strain>
        <strain evidence="2 5">KACC 19284</strain>
    </source>
</reference>
<gene>
    <name evidence="3" type="ORF">F4U95_11820</name>
    <name evidence="2" type="ORF">F4U96_22045</name>
</gene>
<organism evidence="3 4">
    <name type="scientific">Sphingobium limneticum</name>
    <dbReference type="NCBI Taxonomy" id="1007511"/>
    <lineage>
        <taxon>Bacteria</taxon>
        <taxon>Pseudomonadati</taxon>
        <taxon>Pseudomonadota</taxon>
        <taxon>Alphaproteobacteria</taxon>
        <taxon>Sphingomonadales</taxon>
        <taxon>Sphingomonadaceae</taxon>
        <taxon>Sphingobium</taxon>
    </lineage>
</organism>
<protein>
    <submittedName>
        <fullName evidence="3">Benenodin family lasso peptide</fullName>
    </submittedName>
</protein>
<evidence type="ECO:0000313" key="4">
    <source>
        <dbReference type="Proteomes" id="UP000325933"/>
    </source>
</evidence>
<dbReference type="InterPro" id="IPR049805">
    <property type="entry name" value="Lasso_benenodin"/>
</dbReference>
<evidence type="ECO:0000313" key="5">
    <source>
        <dbReference type="Proteomes" id="UP000326364"/>
    </source>
</evidence>
<dbReference type="NCBIfam" id="NF033522">
    <property type="entry name" value="lasso_benenodin"/>
    <property type="match status" value="1"/>
</dbReference>
<keyword evidence="5" id="KW-1185">Reference proteome</keyword>
<evidence type="ECO:0000313" key="3">
    <source>
        <dbReference type="EMBL" id="KAA9029215.1"/>
    </source>
</evidence>
<dbReference type="RefSeq" id="WP_150425829.1">
    <property type="nucleotide sequence ID" value="NZ_VYQA01000008.1"/>
</dbReference>
<proteinExistence type="predicted"/>
<evidence type="ECO:0000256" key="1">
    <source>
        <dbReference type="SAM" id="MobiDB-lite"/>
    </source>
</evidence>
<dbReference type="EMBL" id="VYQB01000027">
    <property type="protein sequence ID" value="KAA9011892.1"/>
    <property type="molecule type" value="Genomic_DNA"/>
</dbReference>
<evidence type="ECO:0000313" key="2">
    <source>
        <dbReference type="EMBL" id="KAA9011892.1"/>
    </source>
</evidence>
<name>A0A5J5I5Q4_9SPHN</name>
<dbReference type="EMBL" id="VYQA01000008">
    <property type="protein sequence ID" value="KAA9029215.1"/>
    <property type="molecule type" value="Genomic_DNA"/>
</dbReference>
<dbReference type="Proteomes" id="UP000325933">
    <property type="component" value="Unassembled WGS sequence"/>
</dbReference>
<feature type="region of interest" description="Disordered" evidence="1">
    <location>
        <begin position="1"/>
        <end position="26"/>
    </location>
</feature>
<dbReference type="Pfam" id="PF24178">
    <property type="entry name" value="Subterisin"/>
    <property type="match status" value="1"/>
</dbReference>